<organism evidence="2 3">
    <name type="scientific">Liparis tanakae</name>
    <name type="common">Tanaka's snailfish</name>
    <dbReference type="NCBI Taxonomy" id="230148"/>
    <lineage>
        <taxon>Eukaryota</taxon>
        <taxon>Metazoa</taxon>
        <taxon>Chordata</taxon>
        <taxon>Craniata</taxon>
        <taxon>Vertebrata</taxon>
        <taxon>Euteleostomi</taxon>
        <taxon>Actinopterygii</taxon>
        <taxon>Neopterygii</taxon>
        <taxon>Teleostei</taxon>
        <taxon>Neoteleostei</taxon>
        <taxon>Acanthomorphata</taxon>
        <taxon>Eupercaria</taxon>
        <taxon>Perciformes</taxon>
        <taxon>Cottioidei</taxon>
        <taxon>Cottales</taxon>
        <taxon>Liparidae</taxon>
        <taxon>Liparis</taxon>
    </lineage>
</organism>
<proteinExistence type="predicted"/>
<evidence type="ECO:0000256" key="1">
    <source>
        <dbReference type="SAM" id="MobiDB-lite"/>
    </source>
</evidence>
<protein>
    <submittedName>
        <fullName evidence="2">Uncharacterized protein</fullName>
    </submittedName>
</protein>
<comment type="caution">
    <text evidence="2">The sequence shown here is derived from an EMBL/GenBank/DDBJ whole genome shotgun (WGS) entry which is preliminary data.</text>
</comment>
<gene>
    <name evidence="2" type="ORF">EYF80_003775</name>
</gene>
<feature type="region of interest" description="Disordered" evidence="1">
    <location>
        <begin position="88"/>
        <end position="115"/>
    </location>
</feature>
<dbReference type="Proteomes" id="UP000314294">
    <property type="component" value="Unassembled WGS sequence"/>
</dbReference>
<dbReference type="AlphaFoldDB" id="A0A4Z2J7K3"/>
<accession>A0A4Z2J7K3</accession>
<sequence>MNGRGSGAPCWVVGFCAACKGKALFFMDADPAHRRIHAGSRLASLQSQGKGLPTDDTQHTEDMELRYEVTLPTRKQLYSAETYNYSDLPAAMPGPGNTEAVQPRSPDSRLAVRLN</sequence>
<reference evidence="2 3" key="1">
    <citation type="submission" date="2019-03" db="EMBL/GenBank/DDBJ databases">
        <title>First draft genome of Liparis tanakae, snailfish: a comprehensive survey of snailfish specific genes.</title>
        <authorList>
            <person name="Kim W."/>
            <person name="Song I."/>
            <person name="Jeong J.-H."/>
            <person name="Kim D."/>
            <person name="Kim S."/>
            <person name="Ryu S."/>
            <person name="Song J.Y."/>
            <person name="Lee S.K."/>
        </authorList>
    </citation>
    <scope>NUCLEOTIDE SEQUENCE [LARGE SCALE GENOMIC DNA]</scope>
    <source>
        <tissue evidence="2">Muscle</tissue>
    </source>
</reference>
<dbReference type="EMBL" id="SRLO01000018">
    <property type="protein sequence ID" value="TNN85931.1"/>
    <property type="molecule type" value="Genomic_DNA"/>
</dbReference>
<evidence type="ECO:0000313" key="2">
    <source>
        <dbReference type="EMBL" id="TNN85931.1"/>
    </source>
</evidence>
<feature type="region of interest" description="Disordered" evidence="1">
    <location>
        <begin position="41"/>
        <end position="61"/>
    </location>
</feature>
<evidence type="ECO:0000313" key="3">
    <source>
        <dbReference type="Proteomes" id="UP000314294"/>
    </source>
</evidence>
<name>A0A4Z2J7K3_9TELE</name>
<keyword evidence="3" id="KW-1185">Reference proteome</keyword>